<reference evidence="2" key="2">
    <citation type="submission" date="2015-01" db="EMBL/GenBank/DDBJ databases">
        <title>Evolutionary Origins and Diversification of the Mycorrhizal Mutualists.</title>
        <authorList>
            <consortium name="DOE Joint Genome Institute"/>
            <consortium name="Mycorrhizal Genomics Consortium"/>
            <person name="Kohler A."/>
            <person name="Kuo A."/>
            <person name="Nagy L.G."/>
            <person name="Floudas D."/>
            <person name="Copeland A."/>
            <person name="Barry K.W."/>
            <person name="Cichocki N."/>
            <person name="Veneault-Fourrey C."/>
            <person name="LaButti K."/>
            <person name="Lindquist E.A."/>
            <person name="Lipzen A."/>
            <person name="Lundell T."/>
            <person name="Morin E."/>
            <person name="Murat C."/>
            <person name="Riley R."/>
            <person name="Ohm R."/>
            <person name="Sun H."/>
            <person name="Tunlid A."/>
            <person name="Henrissat B."/>
            <person name="Grigoriev I.V."/>
            <person name="Hibbett D.S."/>
            <person name="Martin F."/>
        </authorList>
    </citation>
    <scope>NUCLEOTIDE SEQUENCE [LARGE SCALE GENOMIC DNA]</scope>
    <source>
        <strain evidence="2">h7</strain>
    </source>
</reference>
<evidence type="ECO:0000313" key="2">
    <source>
        <dbReference type="Proteomes" id="UP000053424"/>
    </source>
</evidence>
<protein>
    <submittedName>
        <fullName evidence="1">Uncharacterized protein</fullName>
    </submittedName>
</protein>
<dbReference type="Proteomes" id="UP000053424">
    <property type="component" value="Unassembled WGS sequence"/>
</dbReference>
<sequence length="84" mass="9306">MNARIVLSVVPISCSCSGVRKQQTRTHLWPLYTSPKFTTASSWWRALCSRSSSCSALPLDVDATVDSVHESSTIPCRYMSLLAR</sequence>
<dbReference type="HOGENOM" id="CLU_2527721_0_0_1"/>
<accession>A0A0C3BTY6</accession>
<dbReference type="AlphaFoldDB" id="A0A0C3BTY6"/>
<proteinExistence type="predicted"/>
<name>A0A0C3BTY6_HEBCY</name>
<evidence type="ECO:0000313" key="1">
    <source>
        <dbReference type="EMBL" id="KIM34836.1"/>
    </source>
</evidence>
<dbReference type="PROSITE" id="PS51257">
    <property type="entry name" value="PROKAR_LIPOPROTEIN"/>
    <property type="match status" value="1"/>
</dbReference>
<organism evidence="1 2">
    <name type="scientific">Hebeloma cylindrosporum</name>
    <dbReference type="NCBI Taxonomy" id="76867"/>
    <lineage>
        <taxon>Eukaryota</taxon>
        <taxon>Fungi</taxon>
        <taxon>Dikarya</taxon>
        <taxon>Basidiomycota</taxon>
        <taxon>Agaricomycotina</taxon>
        <taxon>Agaricomycetes</taxon>
        <taxon>Agaricomycetidae</taxon>
        <taxon>Agaricales</taxon>
        <taxon>Agaricineae</taxon>
        <taxon>Hymenogastraceae</taxon>
        <taxon>Hebeloma</taxon>
    </lineage>
</organism>
<reference evidence="1 2" key="1">
    <citation type="submission" date="2014-04" db="EMBL/GenBank/DDBJ databases">
        <authorList>
            <consortium name="DOE Joint Genome Institute"/>
            <person name="Kuo A."/>
            <person name="Gay G."/>
            <person name="Dore J."/>
            <person name="Kohler A."/>
            <person name="Nagy L.G."/>
            <person name="Floudas D."/>
            <person name="Copeland A."/>
            <person name="Barry K.W."/>
            <person name="Cichocki N."/>
            <person name="Veneault-Fourrey C."/>
            <person name="LaButti K."/>
            <person name="Lindquist E.A."/>
            <person name="Lipzen A."/>
            <person name="Lundell T."/>
            <person name="Morin E."/>
            <person name="Murat C."/>
            <person name="Sun H."/>
            <person name="Tunlid A."/>
            <person name="Henrissat B."/>
            <person name="Grigoriev I.V."/>
            <person name="Hibbett D.S."/>
            <person name="Martin F."/>
            <person name="Nordberg H.P."/>
            <person name="Cantor M.N."/>
            <person name="Hua S.X."/>
        </authorList>
    </citation>
    <scope>NUCLEOTIDE SEQUENCE [LARGE SCALE GENOMIC DNA]</scope>
    <source>
        <strain evidence="2">h7</strain>
    </source>
</reference>
<gene>
    <name evidence="1" type="ORF">M413DRAFT_391223</name>
</gene>
<dbReference type="EMBL" id="KN831851">
    <property type="protein sequence ID" value="KIM34836.1"/>
    <property type="molecule type" value="Genomic_DNA"/>
</dbReference>
<keyword evidence="2" id="KW-1185">Reference proteome</keyword>